<dbReference type="EMBL" id="LXTC01000007">
    <property type="protein sequence ID" value="OBA19180.1"/>
    <property type="molecule type" value="Genomic_DNA"/>
</dbReference>
<dbReference type="SMART" id="SM00441">
    <property type="entry name" value="FF"/>
    <property type="match status" value="1"/>
</dbReference>
<accession>A0A1A0H5G1</accession>
<dbReference type="SUPFAM" id="SSF81698">
    <property type="entry name" value="FF domain"/>
    <property type="match status" value="1"/>
</dbReference>
<evidence type="ECO:0000259" key="3">
    <source>
        <dbReference type="SMART" id="SM00441"/>
    </source>
</evidence>
<reference evidence="4 5" key="1">
    <citation type="submission" date="2016-05" db="EMBL/GenBank/DDBJ databases">
        <title>Comparative genomics of biotechnologically important yeasts.</title>
        <authorList>
            <consortium name="DOE Joint Genome Institute"/>
            <person name="Riley R."/>
            <person name="Haridas S."/>
            <person name="Wolfe K.H."/>
            <person name="Lopes M.R."/>
            <person name="Hittinger C.T."/>
            <person name="Goker M."/>
            <person name="Salamov A."/>
            <person name="Wisecaver J."/>
            <person name="Long T.M."/>
            <person name="Aerts A.L."/>
            <person name="Barry K."/>
            <person name="Choi C."/>
            <person name="Clum A."/>
            <person name="Coughlan A.Y."/>
            <person name="Deshpande S."/>
            <person name="Douglass A.P."/>
            <person name="Hanson S.J."/>
            <person name="Klenk H.-P."/>
            <person name="LaButti K."/>
            <person name="Lapidus A."/>
            <person name="Lindquist E."/>
            <person name="Lipzen A."/>
            <person name="Meier-kolthoff J.P."/>
            <person name="Ohm R.A."/>
            <person name="Otillar R.P."/>
            <person name="Pangilinan J."/>
            <person name="Peng Y."/>
            <person name="Rokas A."/>
            <person name="Rosa C.A."/>
            <person name="Scheuner C."/>
            <person name="Sibirny A.A."/>
            <person name="Slot J.C."/>
            <person name="Stielow J.B."/>
            <person name="Sun H."/>
            <person name="Kurtzman C.P."/>
            <person name="Blackwell M."/>
            <person name="Grigoriev I.V."/>
            <person name="Jeffries T.W."/>
        </authorList>
    </citation>
    <scope>NUCLEOTIDE SEQUENCE [LARGE SCALE GENOMIC DNA]</scope>
    <source>
        <strain evidence="4 5">NRRL YB-4993</strain>
    </source>
</reference>
<dbReference type="OrthoDB" id="4023202at2759"/>
<feature type="compositionally biased region" description="Acidic residues" evidence="2">
    <location>
        <begin position="123"/>
        <end position="132"/>
    </location>
</feature>
<dbReference type="Gene3D" id="1.10.10.440">
    <property type="entry name" value="FF domain"/>
    <property type="match status" value="1"/>
</dbReference>
<evidence type="ECO:0000313" key="5">
    <source>
        <dbReference type="Proteomes" id="UP000092555"/>
    </source>
</evidence>
<dbReference type="PANTHER" id="PTHR15377">
    <property type="entry name" value="TRANSCRIPTION ELONGATION REGULATOR 1"/>
    <property type="match status" value="1"/>
</dbReference>
<dbReference type="GeneID" id="30031068"/>
<dbReference type="InterPro" id="IPR045148">
    <property type="entry name" value="TCRG1-like"/>
</dbReference>
<sequence length="402" mass="46036">MIQPLFTYPVKNTSWYIVVAKDAVHFYFNSETGASVWQLSETTIEDLESRVNFDDLAVLFAKANGLRVGPKEEGKKKRRLSSTLERLKSRRIHDSLLNDGPERSQQSPDFSAQDTGFTGYSSSEDEESEENDIGFSEAEQAQSGQDDTCSESDDVNVGLDLAFESDAEDSRVESREAARDDFRHLLDDYRDEISIYDPWFLVEEELLPKFSQDPAFYGVPDSLERESIFDAWVASQSSAEKQHVHQKRGVYPTPKLLFFQFLQEHKVEVRRLFYPEFYKKHAAEINDLCASSPGLKPENLYRELRITLNDYADYEKAEKKRRTEGNLKVAHVENYLRPRLAGFNRTLGDVQAAGNNGASFFERWMQLCNQHALPEQVVCDATNFVVGDEKRLTAYLRVMGPN</sequence>
<dbReference type="STRING" id="869754.A0A1A0H5G1"/>
<dbReference type="GO" id="GO:0005634">
    <property type="term" value="C:nucleus"/>
    <property type="evidence" value="ECO:0007669"/>
    <property type="project" value="TreeGrafter"/>
</dbReference>
<evidence type="ECO:0000256" key="1">
    <source>
        <dbReference type="ARBA" id="ARBA00022737"/>
    </source>
</evidence>
<dbReference type="Proteomes" id="UP000092555">
    <property type="component" value="Unassembled WGS sequence"/>
</dbReference>
<dbReference type="GO" id="GO:0070063">
    <property type="term" value="F:RNA polymerase binding"/>
    <property type="evidence" value="ECO:0007669"/>
    <property type="project" value="InterPro"/>
</dbReference>
<dbReference type="GO" id="GO:0003712">
    <property type="term" value="F:transcription coregulator activity"/>
    <property type="evidence" value="ECO:0007669"/>
    <property type="project" value="TreeGrafter"/>
</dbReference>
<dbReference type="InterPro" id="IPR036517">
    <property type="entry name" value="FF_domain_sf"/>
</dbReference>
<evidence type="ECO:0000256" key="2">
    <source>
        <dbReference type="SAM" id="MobiDB-lite"/>
    </source>
</evidence>
<dbReference type="PANTHER" id="PTHR15377:SF3">
    <property type="entry name" value="WW DOMAIN-CONTAINING PROTEIN"/>
    <property type="match status" value="1"/>
</dbReference>
<feature type="compositionally biased region" description="Basic and acidic residues" evidence="2">
    <location>
        <begin position="92"/>
        <end position="102"/>
    </location>
</feature>
<feature type="domain" description="FF" evidence="3">
    <location>
        <begin position="175"/>
        <end position="235"/>
    </location>
</feature>
<dbReference type="Pfam" id="PF01846">
    <property type="entry name" value="FF"/>
    <property type="match status" value="1"/>
</dbReference>
<gene>
    <name evidence="4" type="ORF">METBIDRAFT_46861</name>
</gene>
<comment type="caution">
    <text evidence="4">The sequence shown here is derived from an EMBL/GenBank/DDBJ whole genome shotgun (WGS) entry which is preliminary data.</text>
</comment>
<name>A0A1A0H5G1_9ASCO</name>
<proteinExistence type="predicted"/>
<feature type="region of interest" description="Disordered" evidence="2">
    <location>
        <begin position="91"/>
        <end position="153"/>
    </location>
</feature>
<protein>
    <recommendedName>
        <fullName evidence="3">FF domain-containing protein</fullName>
    </recommendedName>
</protein>
<dbReference type="AlphaFoldDB" id="A0A1A0H5G1"/>
<evidence type="ECO:0000313" key="4">
    <source>
        <dbReference type="EMBL" id="OBA19180.1"/>
    </source>
</evidence>
<feature type="compositionally biased region" description="Polar residues" evidence="2">
    <location>
        <begin position="103"/>
        <end position="120"/>
    </location>
</feature>
<dbReference type="InterPro" id="IPR002713">
    <property type="entry name" value="FF_domain"/>
</dbReference>
<organism evidence="4 5">
    <name type="scientific">Metschnikowia bicuspidata var. bicuspidata NRRL YB-4993</name>
    <dbReference type="NCBI Taxonomy" id="869754"/>
    <lineage>
        <taxon>Eukaryota</taxon>
        <taxon>Fungi</taxon>
        <taxon>Dikarya</taxon>
        <taxon>Ascomycota</taxon>
        <taxon>Saccharomycotina</taxon>
        <taxon>Pichiomycetes</taxon>
        <taxon>Metschnikowiaceae</taxon>
        <taxon>Metschnikowia</taxon>
    </lineage>
</organism>
<keyword evidence="1" id="KW-0677">Repeat</keyword>
<keyword evidence="5" id="KW-1185">Reference proteome</keyword>
<dbReference type="RefSeq" id="XP_018709712.1">
    <property type="nucleotide sequence ID" value="XM_018858092.1"/>
</dbReference>